<dbReference type="Proteomes" id="UP000305546">
    <property type="component" value="Unassembled WGS sequence"/>
</dbReference>
<protein>
    <recommendedName>
        <fullName evidence="3">Alanine-rich protein</fullName>
    </recommendedName>
</protein>
<keyword evidence="2" id="KW-1185">Reference proteome</keyword>
<dbReference type="AlphaFoldDB" id="A0A5C4M6W8"/>
<proteinExistence type="predicted"/>
<accession>A0A5C4M6W8</accession>
<organism evidence="1 2">
    <name type="scientific">Amycolatopsis alkalitolerans</name>
    <dbReference type="NCBI Taxonomy" id="2547244"/>
    <lineage>
        <taxon>Bacteria</taxon>
        <taxon>Bacillati</taxon>
        <taxon>Actinomycetota</taxon>
        <taxon>Actinomycetes</taxon>
        <taxon>Pseudonocardiales</taxon>
        <taxon>Pseudonocardiaceae</taxon>
        <taxon>Amycolatopsis</taxon>
    </lineage>
</organism>
<dbReference type="EMBL" id="VDFW01000008">
    <property type="protein sequence ID" value="TNC26547.1"/>
    <property type="molecule type" value="Genomic_DNA"/>
</dbReference>
<dbReference type="RefSeq" id="WP_139096836.1">
    <property type="nucleotide sequence ID" value="NZ_VDFW01000008.1"/>
</dbReference>
<comment type="caution">
    <text evidence="1">The sequence shown here is derived from an EMBL/GenBank/DDBJ whole genome shotgun (WGS) entry which is preliminary data.</text>
</comment>
<reference evidence="1 2" key="1">
    <citation type="submission" date="2019-06" db="EMBL/GenBank/DDBJ databases">
        <title>Amycolatopsis alkalitolerans sp. nov., isolated from Gastrodia elata Blume.</title>
        <authorList>
            <person name="Narsing Rao M.P."/>
            <person name="Li W.J."/>
        </authorList>
    </citation>
    <scope>NUCLEOTIDE SEQUENCE [LARGE SCALE GENOMIC DNA]</scope>
    <source>
        <strain evidence="1 2">SYSUP0005</strain>
    </source>
</reference>
<evidence type="ECO:0000313" key="2">
    <source>
        <dbReference type="Proteomes" id="UP000305546"/>
    </source>
</evidence>
<evidence type="ECO:0000313" key="1">
    <source>
        <dbReference type="EMBL" id="TNC26547.1"/>
    </source>
</evidence>
<sequence length="351" mass="37973">MKVVGYAYPWDVIEPGFVDRVRRLGVDEVAVAVAYHSARAATPWSRTGTAVHARHAAFYRPVRDERWSRLRPVTPDWMDSPDSAAAAVAVLDEAGIPAAAWLVLTHNSVLGTEFPELTVRNCFGERYPWALCPAHEPVRDYAVTLVEEALAGLDFSSVVLEACGQLGVVHQCRHEKTDAVWSPAAAKLLSVCCCEACGVEESFREDVLRLIADPREDAVLDEALLTARHTATDLLRRAVLDRIDLPVALHGDLDPWATGALPGLTASAAEEVGTVVLPCWQPGEEVVRAARTRLPSVEIGAYVTALGAAPDLKAYTGRLREAGADQVHLYHLGLAGPARWEELRGAVEAAA</sequence>
<evidence type="ECO:0008006" key="3">
    <source>
        <dbReference type="Google" id="ProtNLM"/>
    </source>
</evidence>
<name>A0A5C4M6W8_9PSEU</name>
<gene>
    <name evidence="1" type="ORF">FG385_12415</name>
</gene>
<dbReference type="OrthoDB" id="8576080at2"/>